<evidence type="ECO:0008006" key="3">
    <source>
        <dbReference type="Google" id="ProtNLM"/>
    </source>
</evidence>
<comment type="caution">
    <text evidence="1">The sequence shown here is derived from an EMBL/GenBank/DDBJ whole genome shotgun (WGS) entry which is preliminary data.</text>
</comment>
<evidence type="ECO:0000313" key="1">
    <source>
        <dbReference type="EMBL" id="GAA2038081.1"/>
    </source>
</evidence>
<dbReference type="InterPro" id="IPR011009">
    <property type="entry name" value="Kinase-like_dom_sf"/>
</dbReference>
<dbReference type="RefSeq" id="WP_343957814.1">
    <property type="nucleotide sequence ID" value="NZ_BAAAMN010000036.1"/>
</dbReference>
<proteinExistence type="predicted"/>
<organism evidence="1 2">
    <name type="scientific">Yaniella flava</name>
    <dbReference type="NCBI Taxonomy" id="287930"/>
    <lineage>
        <taxon>Bacteria</taxon>
        <taxon>Bacillati</taxon>
        <taxon>Actinomycetota</taxon>
        <taxon>Actinomycetes</taxon>
        <taxon>Micrococcales</taxon>
        <taxon>Micrococcaceae</taxon>
        <taxon>Yaniella</taxon>
    </lineage>
</organism>
<dbReference type="SUPFAM" id="SSF56112">
    <property type="entry name" value="Protein kinase-like (PK-like)"/>
    <property type="match status" value="1"/>
</dbReference>
<keyword evidence="2" id="KW-1185">Reference proteome</keyword>
<reference evidence="2" key="1">
    <citation type="journal article" date="2019" name="Int. J. Syst. Evol. Microbiol.">
        <title>The Global Catalogue of Microorganisms (GCM) 10K type strain sequencing project: providing services to taxonomists for standard genome sequencing and annotation.</title>
        <authorList>
            <consortium name="The Broad Institute Genomics Platform"/>
            <consortium name="The Broad Institute Genome Sequencing Center for Infectious Disease"/>
            <person name="Wu L."/>
            <person name="Ma J."/>
        </authorList>
    </citation>
    <scope>NUCLEOTIDE SEQUENCE [LARGE SCALE GENOMIC DNA]</scope>
    <source>
        <strain evidence="2">JCM 13595</strain>
    </source>
</reference>
<evidence type="ECO:0000313" key="2">
    <source>
        <dbReference type="Proteomes" id="UP001501461"/>
    </source>
</evidence>
<dbReference type="Gene3D" id="3.90.1200.10">
    <property type="match status" value="1"/>
</dbReference>
<protein>
    <recommendedName>
        <fullName evidence="3">Aminoglycoside phosphotransferase domain-containing protein</fullName>
    </recommendedName>
</protein>
<sequence length="288" mass="31298">MSFHEPAHLMVADTLNASLLWKVRERFGDYADHLLNSSQQAIHILSESSNLLLDGWVQDAGRSVVASAQDGNVIVKSPLVDGLNTVCAIAAYSEAGVGPQVHSLSVGSGSSGEAIHCAIAMQRIDGRYLHTSESPMLEEVAEIVQLAGNMSFTHLPVAPQFISLTDRLEVEIIEAVRRATQLGDTSAVGEMSLLAIKINQTQRPMRICHGDLDMRNVMHLDGKIMIIDPEPVIAPAEFDAAKVAYSTGIDVKEIAQHLGLDEQLTADLHRFFEVAGTLYKRVKSLHLS</sequence>
<name>A0ABP5G2Z1_9MICC</name>
<accession>A0ABP5G2Z1</accession>
<dbReference type="Proteomes" id="UP001501461">
    <property type="component" value="Unassembled WGS sequence"/>
</dbReference>
<gene>
    <name evidence="1" type="ORF">GCM10009720_18200</name>
</gene>
<dbReference type="EMBL" id="BAAAMN010000036">
    <property type="protein sequence ID" value="GAA2038081.1"/>
    <property type="molecule type" value="Genomic_DNA"/>
</dbReference>